<keyword evidence="2" id="KW-1185">Reference proteome</keyword>
<dbReference type="Proteomes" id="UP001153332">
    <property type="component" value="Unassembled WGS sequence"/>
</dbReference>
<reference evidence="1" key="1">
    <citation type="submission" date="2022-12" db="EMBL/GenBank/DDBJ databases">
        <title>Genome Sequence of Lasiodiplodia mahajangana.</title>
        <authorList>
            <person name="Buettner E."/>
        </authorList>
    </citation>
    <scope>NUCLEOTIDE SEQUENCE</scope>
    <source>
        <strain evidence="1">VT137</strain>
    </source>
</reference>
<dbReference type="EMBL" id="JAPUUL010004169">
    <property type="protein sequence ID" value="KAJ8120190.1"/>
    <property type="molecule type" value="Genomic_DNA"/>
</dbReference>
<evidence type="ECO:0000313" key="2">
    <source>
        <dbReference type="Proteomes" id="UP001153332"/>
    </source>
</evidence>
<protein>
    <submittedName>
        <fullName evidence="1">Uncharacterized protein</fullName>
    </submittedName>
</protein>
<name>A0ACC2IYC2_9PEZI</name>
<organism evidence="1 2">
    <name type="scientific">Lasiodiplodia mahajangana</name>
    <dbReference type="NCBI Taxonomy" id="1108764"/>
    <lineage>
        <taxon>Eukaryota</taxon>
        <taxon>Fungi</taxon>
        <taxon>Dikarya</taxon>
        <taxon>Ascomycota</taxon>
        <taxon>Pezizomycotina</taxon>
        <taxon>Dothideomycetes</taxon>
        <taxon>Dothideomycetes incertae sedis</taxon>
        <taxon>Botryosphaeriales</taxon>
        <taxon>Botryosphaeriaceae</taxon>
        <taxon>Lasiodiplodia</taxon>
    </lineage>
</organism>
<gene>
    <name evidence="1" type="ORF">O1611_g10428</name>
</gene>
<comment type="caution">
    <text evidence="1">The sequence shown here is derived from an EMBL/GenBank/DDBJ whole genome shotgun (WGS) entry which is preliminary data.</text>
</comment>
<accession>A0ACC2IYC2</accession>
<proteinExistence type="predicted"/>
<evidence type="ECO:0000313" key="1">
    <source>
        <dbReference type="EMBL" id="KAJ8120190.1"/>
    </source>
</evidence>
<sequence length="76" mass="8661">MNLATGGAKSFDGIKTDDVSLPASFNLWLASPEARFLKGKFLWCNWDIDELKARAREFESSKELNIDLVGWPWVEK</sequence>